<keyword evidence="4" id="KW-1185">Reference proteome</keyword>
<dbReference type="InterPro" id="IPR018247">
    <property type="entry name" value="EF_Hand_1_Ca_BS"/>
</dbReference>
<dbReference type="InterPro" id="IPR002048">
    <property type="entry name" value="EF_hand_dom"/>
</dbReference>
<feature type="domain" description="EF-hand" evidence="2">
    <location>
        <begin position="2"/>
        <end position="20"/>
    </location>
</feature>
<protein>
    <recommendedName>
        <fullName evidence="2">EF-hand domain-containing protein</fullName>
    </recommendedName>
</protein>
<organism evidence="3 4">
    <name type="scientific">Qipengyuania spongiae</name>
    <dbReference type="NCBI Taxonomy" id="2909673"/>
    <lineage>
        <taxon>Bacteria</taxon>
        <taxon>Pseudomonadati</taxon>
        <taxon>Pseudomonadota</taxon>
        <taxon>Alphaproteobacteria</taxon>
        <taxon>Sphingomonadales</taxon>
        <taxon>Erythrobacteraceae</taxon>
        <taxon>Qipengyuania</taxon>
    </lineage>
</organism>
<dbReference type="InterPro" id="IPR011992">
    <property type="entry name" value="EF-hand-dom_pair"/>
</dbReference>
<feature type="domain" description="EF-hand" evidence="2">
    <location>
        <begin position="25"/>
        <end position="41"/>
    </location>
</feature>
<name>A0ABY5SZ31_9SPHN</name>
<evidence type="ECO:0000313" key="4">
    <source>
        <dbReference type="Proteomes" id="UP001065265"/>
    </source>
</evidence>
<dbReference type="PROSITE" id="PS00018">
    <property type="entry name" value="EF_HAND_1"/>
    <property type="match status" value="1"/>
</dbReference>
<evidence type="ECO:0000256" key="1">
    <source>
        <dbReference type="SAM" id="MobiDB-lite"/>
    </source>
</evidence>
<dbReference type="Proteomes" id="UP001065265">
    <property type="component" value="Chromosome"/>
</dbReference>
<reference evidence="3" key="1">
    <citation type="submission" date="2022-02" db="EMBL/GenBank/DDBJ databases">
        <title>Qipengyuania spongiae sp. nov., isolated from marine sponge.</title>
        <authorList>
            <person name="Li Z."/>
            <person name="Zhang M."/>
        </authorList>
    </citation>
    <scope>NUCLEOTIDE SEQUENCE</scope>
    <source>
        <strain evidence="3">PHS-Z21</strain>
    </source>
</reference>
<sequence>MMRQADANRDGAVTRAEFDTALAQHFARLDTDGDGAISQAERQAAREAMRARMAERRSQRAR</sequence>
<feature type="compositionally biased region" description="Basic and acidic residues" evidence="1">
    <location>
        <begin position="43"/>
        <end position="62"/>
    </location>
</feature>
<dbReference type="RefSeq" id="WP_265559437.1">
    <property type="nucleotide sequence ID" value="NZ_CP092471.1"/>
</dbReference>
<gene>
    <name evidence="3" type="ORF">L1F33_02075</name>
</gene>
<dbReference type="SUPFAM" id="SSF47473">
    <property type="entry name" value="EF-hand"/>
    <property type="match status" value="1"/>
</dbReference>
<dbReference type="Gene3D" id="1.10.238.10">
    <property type="entry name" value="EF-hand"/>
    <property type="match status" value="1"/>
</dbReference>
<accession>A0ABY5SZ31</accession>
<proteinExistence type="predicted"/>
<dbReference type="EMBL" id="CP092471">
    <property type="protein sequence ID" value="UVI39773.1"/>
    <property type="molecule type" value="Genomic_DNA"/>
</dbReference>
<evidence type="ECO:0000259" key="2">
    <source>
        <dbReference type="Pfam" id="PF13202"/>
    </source>
</evidence>
<feature type="region of interest" description="Disordered" evidence="1">
    <location>
        <begin position="31"/>
        <end position="62"/>
    </location>
</feature>
<dbReference type="Pfam" id="PF13202">
    <property type="entry name" value="EF-hand_5"/>
    <property type="match status" value="2"/>
</dbReference>
<evidence type="ECO:0000313" key="3">
    <source>
        <dbReference type="EMBL" id="UVI39773.1"/>
    </source>
</evidence>